<dbReference type="EMBL" id="MDGM01000003">
    <property type="protein sequence ID" value="PIB26692.1"/>
    <property type="molecule type" value="Genomic_DNA"/>
</dbReference>
<name>A0A2G5KCD4_9RHOB</name>
<dbReference type="RefSeq" id="WP_099591519.1">
    <property type="nucleotide sequence ID" value="NZ_MDGM01000003.1"/>
</dbReference>
<dbReference type="OrthoDB" id="9804253at2"/>
<reference evidence="1 2" key="1">
    <citation type="submission" date="2016-08" db="EMBL/GenBank/DDBJ databases">
        <title>Draft genome of Amylibacter sp. strain 4G11.</title>
        <authorList>
            <person name="Wong S.-K."/>
            <person name="Hamasaki K."/>
            <person name="Yoshizawa S."/>
        </authorList>
    </citation>
    <scope>NUCLEOTIDE SEQUENCE [LARGE SCALE GENOMIC DNA]</scope>
    <source>
        <strain evidence="1 2">4G11</strain>
    </source>
</reference>
<comment type="caution">
    <text evidence="1">The sequence shown here is derived from an EMBL/GenBank/DDBJ whole genome shotgun (WGS) entry which is preliminary data.</text>
</comment>
<accession>A0A2G5KCD4</accession>
<organism evidence="1 2">
    <name type="scientific">Paramylibacter kogurei</name>
    <dbReference type="NCBI Taxonomy" id="1889778"/>
    <lineage>
        <taxon>Bacteria</taxon>
        <taxon>Pseudomonadati</taxon>
        <taxon>Pseudomonadota</taxon>
        <taxon>Alphaproteobacteria</taxon>
        <taxon>Rhodobacterales</taxon>
        <taxon>Paracoccaceae</taxon>
        <taxon>Paramylibacter</taxon>
    </lineage>
</organism>
<gene>
    <name evidence="1" type="ORF">BFP76_11530</name>
</gene>
<dbReference type="Proteomes" id="UP000231516">
    <property type="component" value="Unassembled WGS sequence"/>
</dbReference>
<dbReference type="AlphaFoldDB" id="A0A2G5KCD4"/>
<protein>
    <submittedName>
        <fullName evidence="1">Uncharacterized protein</fullName>
    </submittedName>
</protein>
<proteinExistence type="predicted"/>
<evidence type="ECO:0000313" key="2">
    <source>
        <dbReference type="Proteomes" id="UP000231516"/>
    </source>
</evidence>
<evidence type="ECO:0000313" key="1">
    <source>
        <dbReference type="EMBL" id="PIB26692.1"/>
    </source>
</evidence>
<keyword evidence="2" id="KW-1185">Reference proteome</keyword>
<sequence>MSAEVKETPAENTDQTDQAIRMLANDLHRLNQSVVRAVEAGVSVELIRSSRHHNGDGNWGDLLIPVITRKE</sequence>